<gene>
    <name evidence="1" type="ORF">STRIP9103_08003</name>
</gene>
<dbReference type="AlphaFoldDB" id="L1L073"/>
<organism evidence="1 2">
    <name type="scientific">Streptomyces ipomoeae 91-03</name>
    <dbReference type="NCBI Taxonomy" id="698759"/>
    <lineage>
        <taxon>Bacteria</taxon>
        <taxon>Bacillati</taxon>
        <taxon>Actinomycetota</taxon>
        <taxon>Actinomycetes</taxon>
        <taxon>Kitasatosporales</taxon>
        <taxon>Streptomycetaceae</taxon>
        <taxon>Streptomyces</taxon>
    </lineage>
</organism>
<dbReference type="Proteomes" id="UP000010411">
    <property type="component" value="Unassembled WGS sequence"/>
</dbReference>
<protein>
    <submittedName>
        <fullName evidence="1">Uncharacterized protein</fullName>
    </submittedName>
</protein>
<sequence>MRHATSGTSASVLLRTGGRVFTQVPGIARGRNRPRKCGDAACRTAHSGITKFPPHRAARGVVHYLWA</sequence>
<comment type="caution">
    <text evidence="1">The sequence shown here is derived from an EMBL/GenBank/DDBJ whole genome shotgun (WGS) entry which is preliminary data.</text>
</comment>
<dbReference type="PATRIC" id="fig|698759.3.peg.3380"/>
<proteinExistence type="predicted"/>
<accession>L1L073</accession>
<dbReference type="EMBL" id="AEJC01000251">
    <property type="protein sequence ID" value="EKX66013.1"/>
    <property type="molecule type" value="Genomic_DNA"/>
</dbReference>
<evidence type="ECO:0000313" key="1">
    <source>
        <dbReference type="EMBL" id="EKX66013.1"/>
    </source>
</evidence>
<keyword evidence="2" id="KW-1185">Reference proteome</keyword>
<reference evidence="1 2" key="1">
    <citation type="submission" date="2012-11" db="EMBL/GenBank/DDBJ databases">
        <authorList>
            <person name="Huguet-Tapia J.C."/>
            <person name="Durkin A.S."/>
            <person name="Pettis G.S."/>
            <person name="Badger J.H."/>
        </authorList>
    </citation>
    <scope>NUCLEOTIDE SEQUENCE [LARGE SCALE GENOMIC DNA]</scope>
    <source>
        <strain evidence="1 2">91-03</strain>
    </source>
</reference>
<name>L1L073_9ACTN</name>
<evidence type="ECO:0000313" key="2">
    <source>
        <dbReference type="Proteomes" id="UP000010411"/>
    </source>
</evidence>